<dbReference type="EMBL" id="SLWM01000040">
    <property type="protein sequence ID" value="TCO09451.1"/>
    <property type="molecule type" value="Genomic_DNA"/>
</dbReference>
<evidence type="ECO:0000313" key="1">
    <source>
        <dbReference type="EMBL" id="TCO09451.1"/>
    </source>
</evidence>
<dbReference type="Proteomes" id="UP000295818">
    <property type="component" value="Unassembled WGS sequence"/>
</dbReference>
<accession>A0ABY2B6Q7</accession>
<organism evidence="1 2">
    <name type="scientific">Kribbella orskensis</name>
    <dbReference type="NCBI Taxonomy" id="2512216"/>
    <lineage>
        <taxon>Bacteria</taxon>
        <taxon>Bacillati</taxon>
        <taxon>Actinomycetota</taxon>
        <taxon>Actinomycetes</taxon>
        <taxon>Propionibacteriales</taxon>
        <taxon>Kribbellaceae</taxon>
        <taxon>Kribbella</taxon>
    </lineage>
</organism>
<gene>
    <name evidence="1" type="ORF">EV644_1407</name>
</gene>
<dbReference type="RefSeq" id="WP_132197183.1">
    <property type="nucleotide sequence ID" value="NZ_SLWM01000040.1"/>
</dbReference>
<keyword evidence="2" id="KW-1185">Reference proteome</keyword>
<name>A0ABY2B6Q7_9ACTN</name>
<proteinExistence type="predicted"/>
<sequence>MNLSAFADLLASRGLRLLPGSHAVPVELLVQLPDATIARFTARGTKLRLRQYSPDALTSIVIAAECGCGDHHPRTGPNRVTLSTYAVPVAEHVLDGELLFGWQHHEAGALRLPDASTHFFTLLNQLTASTTEAAAVVAEETRTLVGVA</sequence>
<comment type="caution">
    <text evidence="1">The sequence shown here is derived from an EMBL/GenBank/DDBJ whole genome shotgun (WGS) entry which is preliminary data.</text>
</comment>
<evidence type="ECO:0000313" key="2">
    <source>
        <dbReference type="Proteomes" id="UP000295818"/>
    </source>
</evidence>
<protein>
    <submittedName>
        <fullName evidence="1">Uncharacterized protein</fullName>
    </submittedName>
</protein>
<reference evidence="1 2" key="1">
    <citation type="journal article" date="2015" name="Stand. Genomic Sci.">
        <title>Genomic Encyclopedia of Bacterial and Archaeal Type Strains, Phase III: the genomes of soil and plant-associated and newly described type strains.</title>
        <authorList>
            <person name="Whitman W.B."/>
            <person name="Woyke T."/>
            <person name="Klenk H.P."/>
            <person name="Zhou Y."/>
            <person name="Lilburn T.G."/>
            <person name="Beck B.J."/>
            <person name="De Vos P."/>
            <person name="Vandamme P."/>
            <person name="Eisen J.A."/>
            <person name="Garrity G."/>
            <person name="Hugenholtz P."/>
            <person name="Kyrpides N.C."/>
        </authorList>
    </citation>
    <scope>NUCLEOTIDE SEQUENCE [LARGE SCALE GENOMIC DNA]</scope>
    <source>
        <strain evidence="1 2">VKM Ac-2538</strain>
    </source>
</reference>